<feature type="transmembrane region" description="Helical" evidence="5">
    <location>
        <begin position="151"/>
        <end position="172"/>
    </location>
</feature>
<name>A0A6N2GVS0_9BACI</name>
<dbReference type="Pfam" id="PF04893">
    <property type="entry name" value="Yip1"/>
    <property type="match status" value="1"/>
</dbReference>
<dbReference type="GO" id="GO:0016020">
    <property type="term" value="C:membrane"/>
    <property type="evidence" value="ECO:0007669"/>
    <property type="project" value="UniProtKB-SubCell"/>
</dbReference>
<protein>
    <recommendedName>
        <fullName evidence="6">Yip1 domain-containing protein</fullName>
    </recommendedName>
</protein>
<comment type="caution">
    <text evidence="7">The sequence shown here is derived from an EMBL/GenBank/DDBJ whole genome shotgun (WGS) entry which is preliminary data.</text>
</comment>
<feature type="domain" description="Yip1" evidence="6">
    <location>
        <begin position="17"/>
        <end position="201"/>
    </location>
</feature>
<evidence type="ECO:0000259" key="6">
    <source>
        <dbReference type="Pfam" id="PF04893"/>
    </source>
</evidence>
<keyword evidence="3 5" id="KW-1133">Transmembrane helix</keyword>
<evidence type="ECO:0000313" key="7">
    <source>
        <dbReference type="EMBL" id="OLF87518.1"/>
    </source>
</evidence>
<sequence>MEANIETATQVKKPSLFGIITSPVRQFERMRERPAIWLPMIIVLALSAFSVYLVCWELSEFLGLDIDPGLEAARNVFQSVIFFVLSALVLWLIAKIGGGNTNFACMVSLSVFATFVPVIRDVIIGLVYYASNSEIAFSFSSLDGYIPAEEPLLSVLEMFDVFTIWAYVLVAVGLQKAAGASKRAAWIGVFVIFIMMLMLSYLLGLWQVFLERSLG</sequence>
<dbReference type="Proteomes" id="UP000185604">
    <property type="component" value="Unassembled WGS sequence"/>
</dbReference>
<evidence type="ECO:0000256" key="2">
    <source>
        <dbReference type="ARBA" id="ARBA00022692"/>
    </source>
</evidence>
<keyword evidence="4 5" id="KW-0472">Membrane</keyword>
<comment type="subcellular location">
    <subcellularLocation>
        <location evidence="1">Membrane</location>
        <topology evidence="1">Multi-pass membrane protein</topology>
    </subcellularLocation>
</comment>
<dbReference type="AlphaFoldDB" id="A0A6N2GVS0"/>
<dbReference type="InterPro" id="IPR006977">
    <property type="entry name" value="Yip1_dom"/>
</dbReference>
<feature type="transmembrane region" description="Helical" evidence="5">
    <location>
        <begin position="76"/>
        <end position="94"/>
    </location>
</feature>
<evidence type="ECO:0000256" key="3">
    <source>
        <dbReference type="ARBA" id="ARBA00022989"/>
    </source>
</evidence>
<feature type="transmembrane region" description="Helical" evidence="5">
    <location>
        <begin position="184"/>
        <end position="209"/>
    </location>
</feature>
<evidence type="ECO:0000256" key="4">
    <source>
        <dbReference type="ARBA" id="ARBA00023136"/>
    </source>
</evidence>
<evidence type="ECO:0000313" key="8">
    <source>
        <dbReference type="Proteomes" id="UP000185604"/>
    </source>
</evidence>
<keyword evidence="2 5" id="KW-0812">Transmembrane</keyword>
<organism evidence="7 8">
    <name type="scientific">Bacillus paralicheniformis</name>
    <dbReference type="NCBI Taxonomy" id="1648923"/>
    <lineage>
        <taxon>Bacteria</taxon>
        <taxon>Bacillati</taxon>
        <taxon>Bacillota</taxon>
        <taxon>Bacilli</taxon>
        <taxon>Bacillales</taxon>
        <taxon>Bacillaceae</taxon>
        <taxon>Bacillus</taxon>
    </lineage>
</organism>
<accession>A0A6N2GVS0</accession>
<gene>
    <name evidence="7" type="ORF">B4121_3970</name>
</gene>
<evidence type="ECO:0000256" key="5">
    <source>
        <dbReference type="SAM" id="Phobius"/>
    </source>
</evidence>
<feature type="transmembrane region" description="Helical" evidence="5">
    <location>
        <begin position="35"/>
        <end position="56"/>
    </location>
</feature>
<dbReference type="EMBL" id="LKPO01000026">
    <property type="protein sequence ID" value="OLF87518.1"/>
    <property type="molecule type" value="Genomic_DNA"/>
</dbReference>
<dbReference type="RefSeq" id="WP_020451224.1">
    <property type="nucleotide sequence ID" value="NZ_AP023088.1"/>
</dbReference>
<feature type="transmembrane region" description="Helical" evidence="5">
    <location>
        <begin position="106"/>
        <end position="131"/>
    </location>
</feature>
<evidence type="ECO:0000256" key="1">
    <source>
        <dbReference type="ARBA" id="ARBA00004141"/>
    </source>
</evidence>
<reference evidence="7 8" key="1">
    <citation type="journal article" date="2016" name="Front. Microbiol.">
        <title>High-Level Heat Resistance of Spores of Bacillus amyloliquefaciens and Bacillus licheniformis Results from the Presence of a spoVA Operon in a Tn1546 Transposon.</title>
        <authorList>
            <person name="Berendsen E.M."/>
            <person name="Koning R.A."/>
            <person name="Boekhorst J."/>
            <person name="de Jong A."/>
            <person name="Kuipers O.P."/>
            <person name="Wells-Bennik M.H."/>
        </authorList>
    </citation>
    <scope>NUCLEOTIDE SEQUENCE [LARGE SCALE GENOMIC DNA]</scope>
    <source>
        <strain evidence="7 8">B4121</strain>
    </source>
</reference>
<proteinExistence type="predicted"/>